<dbReference type="PANTHER" id="PTHR43656">
    <property type="entry name" value="BINDING OXIDOREDUCTASE, PUTATIVE (AFU_ORTHOLOGUE AFUA_2G08260)-RELATED"/>
    <property type="match status" value="1"/>
</dbReference>
<keyword evidence="2" id="KW-0560">Oxidoreductase</keyword>
<dbReference type="SUPFAM" id="SSF51395">
    <property type="entry name" value="FMN-linked oxidoreductases"/>
    <property type="match status" value="1"/>
</dbReference>
<reference evidence="4" key="1">
    <citation type="submission" date="2023-01" db="EMBL/GenBank/DDBJ databases">
        <title>Whole genome sequence of Paucibacter sp. S2-9 isolated from pond sediment.</title>
        <authorList>
            <person name="Jung J.Y."/>
        </authorList>
    </citation>
    <scope>NUCLEOTIDE SEQUENCE</scope>
    <source>
        <strain evidence="4">S2-9</strain>
    </source>
</reference>
<evidence type="ECO:0000259" key="3">
    <source>
        <dbReference type="Pfam" id="PF00724"/>
    </source>
</evidence>
<proteinExistence type="predicted"/>
<dbReference type="GO" id="GO:0010181">
    <property type="term" value="F:FMN binding"/>
    <property type="evidence" value="ECO:0007669"/>
    <property type="project" value="InterPro"/>
</dbReference>
<dbReference type="GO" id="GO:0016491">
    <property type="term" value="F:oxidoreductase activity"/>
    <property type="evidence" value="ECO:0007669"/>
    <property type="project" value="UniProtKB-KW"/>
</dbReference>
<dbReference type="Gene3D" id="3.20.20.70">
    <property type="entry name" value="Aldolase class I"/>
    <property type="match status" value="1"/>
</dbReference>
<evidence type="ECO:0000313" key="5">
    <source>
        <dbReference type="Proteomes" id="UP001177769"/>
    </source>
</evidence>
<dbReference type="KEGG" id="pais:PFX98_07190"/>
<organism evidence="4 5">
    <name type="scientific">Paucibacter sediminis</name>
    <dbReference type="NCBI Taxonomy" id="3019553"/>
    <lineage>
        <taxon>Bacteria</taxon>
        <taxon>Pseudomonadati</taxon>
        <taxon>Pseudomonadota</taxon>
        <taxon>Betaproteobacteria</taxon>
        <taxon>Burkholderiales</taxon>
        <taxon>Sphaerotilaceae</taxon>
        <taxon>Roseateles</taxon>
    </lineage>
</organism>
<protein>
    <submittedName>
        <fullName evidence="4">NADH:flavin oxidoreductase/NADH oxidase family protein</fullName>
    </submittedName>
</protein>
<feature type="domain" description="NADH:flavin oxidoreductase/NADH oxidase N-terminal" evidence="3">
    <location>
        <begin position="7"/>
        <end position="337"/>
    </location>
</feature>
<dbReference type="AlphaFoldDB" id="A0AA95NFP5"/>
<dbReference type="InterPro" id="IPR051799">
    <property type="entry name" value="NADH_flavin_oxidoreductase"/>
</dbReference>
<dbReference type="InterPro" id="IPR013785">
    <property type="entry name" value="Aldolase_TIM"/>
</dbReference>
<name>A0AA95NFP5_9BURK</name>
<dbReference type="InterPro" id="IPR001155">
    <property type="entry name" value="OxRdtase_FMN_N"/>
</dbReference>
<dbReference type="RefSeq" id="WP_285234501.1">
    <property type="nucleotide sequence ID" value="NZ_CP116346.1"/>
</dbReference>
<keyword evidence="1" id="KW-0285">Flavoprotein</keyword>
<gene>
    <name evidence="4" type="ORF">PFX98_07190</name>
</gene>
<evidence type="ECO:0000256" key="1">
    <source>
        <dbReference type="ARBA" id="ARBA00022630"/>
    </source>
</evidence>
<accession>A0AA95NFP5</accession>
<dbReference type="EMBL" id="CP116346">
    <property type="protein sequence ID" value="WIT13389.1"/>
    <property type="molecule type" value="Genomic_DNA"/>
</dbReference>
<evidence type="ECO:0000256" key="2">
    <source>
        <dbReference type="ARBA" id="ARBA00023002"/>
    </source>
</evidence>
<evidence type="ECO:0000313" key="4">
    <source>
        <dbReference type="EMBL" id="WIT13389.1"/>
    </source>
</evidence>
<sequence>MNSHQALFEPLRLPNGQTLPNRLAKAAMEEGMAEAGQLPGTAIERLYARWARGGVGLMITGNVMVDGRAMTGPGGIALERGTPLAPFQRWAEAAHAGGARIWMQINHPGRQVFAAMGGSSWAPSAVALELGKHSSLFAPPEAMSEAQIAEVIARFADSAALAERAGFDGVQIHAAHGYLLSQFLSPLANQRRDGWGGAIAQRARLLVEVVQAVRAAVSPDFAVAVKLNSADFQRGGFSEADARAVVLMLNELSVDVLELSGGSYESPAMQGRTADGRTLAREAYFLAFARELADVARMPLMTTGGIGRPAVAAEVLASGVALVGLGTALALAPDLPLAWRQGGEAAAPRPRVAWKDKVLAAMATMALVRRQLQRMGAGREPRPHASPALALLLDQLLKKRLTRRYRAWRAASAELAALKT</sequence>
<dbReference type="PANTHER" id="PTHR43656:SF2">
    <property type="entry name" value="BINDING OXIDOREDUCTASE, PUTATIVE (AFU_ORTHOLOGUE AFUA_2G08260)-RELATED"/>
    <property type="match status" value="1"/>
</dbReference>
<keyword evidence="5" id="KW-1185">Reference proteome</keyword>
<dbReference type="Pfam" id="PF00724">
    <property type="entry name" value="Oxidored_FMN"/>
    <property type="match status" value="1"/>
</dbReference>
<dbReference type="Proteomes" id="UP001177769">
    <property type="component" value="Chromosome"/>
</dbReference>
<dbReference type="CDD" id="cd04733">
    <property type="entry name" value="OYE_like_2_FMN"/>
    <property type="match status" value="1"/>
</dbReference>